<keyword evidence="2 5" id="KW-0808">Transferase</keyword>
<keyword evidence="3 5" id="KW-0949">S-adenosyl-L-methionine</keyword>
<dbReference type="Gene3D" id="3.40.1280.10">
    <property type="match status" value="1"/>
</dbReference>
<keyword evidence="1 5" id="KW-0489">Methyltransferase</keyword>
<reference evidence="7" key="1">
    <citation type="submission" date="2017-08" db="EMBL/GenBank/DDBJ databases">
        <title>A dynamic microbial community with high functional redundancy inhabits the cold, oxic subseafloor aquifer.</title>
        <authorList>
            <person name="Tully B.J."/>
            <person name="Wheat C.G."/>
            <person name="Glazer B.T."/>
            <person name="Huber J.A."/>
        </authorList>
    </citation>
    <scope>NUCLEOTIDE SEQUENCE [LARGE SCALE GENOMIC DNA]</scope>
</reference>
<dbReference type="HAMAP" id="MF_00658">
    <property type="entry name" value="23SrRNA_methyltr_H"/>
    <property type="match status" value="1"/>
</dbReference>
<feature type="binding site" evidence="5">
    <location>
        <position position="90"/>
    </location>
    <ligand>
        <name>S-adenosyl-L-methionine</name>
        <dbReference type="ChEBI" id="CHEBI:59789"/>
    </ligand>
</feature>
<comment type="catalytic activity">
    <reaction evidence="5">
        <text>pseudouridine(1915) in 23S rRNA + S-adenosyl-L-methionine = N(3)-methylpseudouridine(1915) in 23S rRNA + S-adenosyl-L-homocysteine + H(+)</text>
        <dbReference type="Rhea" id="RHEA:42752"/>
        <dbReference type="Rhea" id="RHEA-COMP:10221"/>
        <dbReference type="Rhea" id="RHEA-COMP:10222"/>
        <dbReference type="ChEBI" id="CHEBI:15378"/>
        <dbReference type="ChEBI" id="CHEBI:57856"/>
        <dbReference type="ChEBI" id="CHEBI:59789"/>
        <dbReference type="ChEBI" id="CHEBI:65314"/>
        <dbReference type="ChEBI" id="CHEBI:74486"/>
        <dbReference type="EC" id="2.1.1.177"/>
    </reaction>
</comment>
<comment type="similarity">
    <text evidence="4 5">Belongs to the RNA methyltransferase RlmH family.</text>
</comment>
<dbReference type="EMBL" id="NVUK01000008">
    <property type="protein sequence ID" value="PCI78147.1"/>
    <property type="molecule type" value="Genomic_DNA"/>
</dbReference>
<dbReference type="EC" id="2.1.1.177" evidence="5"/>
<dbReference type="CDD" id="cd18081">
    <property type="entry name" value="RlmH-like"/>
    <property type="match status" value="1"/>
</dbReference>
<evidence type="ECO:0000313" key="7">
    <source>
        <dbReference type="Proteomes" id="UP000218775"/>
    </source>
</evidence>
<comment type="caution">
    <text evidence="6">The sequence shown here is derived from an EMBL/GenBank/DDBJ whole genome shotgun (WGS) entry which is preliminary data.</text>
</comment>
<organism evidence="6 7">
    <name type="scientific">Aerophobetes bacterium</name>
    <dbReference type="NCBI Taxonomy" id="2030807"/>
    <lineage>
        <taxon>Bacteria</taxon>
        <taxon>Candidatus Aerophobota</taxon>
    </lineage>
</organism>
<dbReference type="Pfam" id="PF02590">
    <property type="entry name" value="SPOUT_MTase"/>
    <property type="match status" value="1"/>
</dbReference>
<dbReference type="AlphaFoldDB" id="A0A2A4X7X3"/>
<proteinExistence type="inferred from homology"/>
<dbReference type="GO" id="GO:0070038">
    <property type="term" value="F:rRNA (pseudouridine-N3-)-methyltransferase activity"/>
    <property type="evidence" value="ECO:0007669"/>
    <property type="project" value="UniProtKB-UniRule"/>
</dbReference>
<comment type="subunit">
    <text evidence="5">Homodimer.</text>
</comment>
<dbReference type="InterPro" id="IPR029026">
    <property type="entry name" value="tRNA_m1G_MTases_N"/>
</dbReference>
<feature type="binding site" evidence="5">
    <location>
        <begin position="109"/>
        <end position="114"/>
    </location>
    <ligand>
        <name>S-adenosyl-L-methionine</name>
        <dbReference type="ChEBI" id="CHEBI:59789"/>
    </ligand>
</feature>
<gene>
    <name evidence="5" type="primary">rlmH</name>
    <name evidence="6" type="ORF">COB21_01380</name>
</gene>
<dbReference type="PANTHER" id="PTHR33603">
    <property type="entry name" value="METHYLTRANSFERASE"/>
    <property type="match status" value="1"/>
</dbReference>
<sequence length="141" mass="16396">MITIHIYSVGKNKSSWLVELINIYTQRLSSKYKIEWHLYKKEASLYQNILPLKTWVYLTEKAPCTDSITFAKKFRSWIDTSGGQLHFVIGPDMGLDPQIAKKATHKLSLSPMTLTHQMVRAFFLEQLYRADQIFAGTPYHK</sequence>
<evidence type="ECO:0000256" key="2">
    <source>
        <dbReference type="ARBA" id="ARBA00022679"/>
    </source>
</evidence>
<evidence type="ECO:0000256" key="5">
    <source>
        <dbReference type="HAMAP-Rule" id="MF_00658"/>
    </source>
</evidence>
<comment type="function">
    <text evidence="5">Specifically methylates the pseudouridine at position 1915 (m3Psi1915) in 23S rRNA.</text>
</comment>
<dbReference type="PANTHER" id="PTHR33603:SF1">
    <property type="entry name" value="RIBOSOMAL RNA LARGE SUBUNIT METHYLTRANSFERASE H"/>
    <property type="match status" value="1"/>
</dbReference>
<keyword evidence="5" id="KW-0963">Cytoplasm</keyword>
<name>A0A2A4X7X3_UNCAE</name>
<dbReference type="GO" id="GO:0005737">
    <property type="term" value="C:cytoplasm"/>
    <property type="evidence" value="ECO:0007669"/>
    <property type="project" value="UniProtKB-SubCell"/>
</dbReference>
<dbReference type="InterPro" id="IPR003742">
    <property type="entry name" value="RlmH-like"/>
</dbReference>
<evidence type="ECO:0000256" key="3">
    <source>
        <dbReference type="ARBA" id="ARBA00022691"/>
    </source>
</evidence>
<dbReference type="InterPro" id="IPR029028">
    <property type="entry name" value="Alpha/beta_knot_MTases"/>
</dbReference>
<dbReference type="Proteomes" id="UP000218775">
    <property type="component" value="Unassembled WGS sequence"/>
</dbReference>
<accession>A0A2A4X7X3</accession>
<protein>
    <recommendedName>
        <fullName evidence="5">Ribosomal RNA large subunit methyltransferase H</fullName>
        <ecNumber evidence="5">2.1.1.177</ecNumber>
    </recommendedName>
    <alternativeName>
        <fullName evidence="5">23S rRNA (pseudouridine1915-N3)-methyltransferase</fullName>
    </alternativeName>
    <alternativeName>
        <fullName evidence="5">23S rRNA m3Psi1915 methyltransferase</fullName>
    </alternativeName>
    <alternativeName>
        <fullName evidence="5">rRNA (pseudouridine-N3-)-methyltransferase RlmH</fullName>
    </alternativeName>
</protein>
<evidence type="ECO:0000256" key="1">
    <source>
        <dbReference type="ARBA" id="ARBA00022603"/>
    </source>
</evidence>
<dbReference type="PIRSF" id="PIRSF004505">
    <property type="entry name" value="MT_bac"/>
    <property type="match status" value="1"/>
</dbReference>
<comment type="subcellular location">
    <subcellularLocation>
        <location evidence="5">Cytoplasm</location>
    </subcellularLocation>
</comment>
<evidence type="ECO:0000313" key="6">
    <source>
        <dbReference type="EMBL" id="PCI78147.1"/>
    </source>
</evidence>
<dbReference type="SUPFAM" id="SSF75217">
    <property type="entry name" value="alpha/beta knot"/>
    <property type="match status" value="1"/>
</dbReference>
<keyword evidence="5" id="KW-0698">rRNA processing</keyword>
<evidence type="ECO:0000256" key="4">
    <source>
        <dbReference type="ARBA" id="ARBA00038303"/>
    </source>
</evidence>
<feature type="binding site" evidence="5">
    <location>
        <position position="58"/>
    </location>
    <ligand>
        <name>S-adenosyl-L-methionine</name>
        <dbReference type="ChEBI" id="CHEBI:59789"/>
    </ligand>
</feature>